<keyword evidence="11" id="KW-1185">Reference proteome</keyword>
<comment type="similarity">
    <text evidence="2">Belongs to the protein-tyrosine phosphatase family. Non-receptor class dual specificity subfamily.</text>
</comment>
<accession>A0A401SLS1</accession>
<keyword evidence="5" id="KW-0539">Nucleus</keyword>
<organism evidence="10 11">
    <name type="scientific">Chiloscyllium punctatum</name>
    <name type="common">Brownbanded bambooshark</name>
    <name type="synonym">Hemiscyllium punctatum</name>
    <dbReference type="NCBI Taxonomy" id="137246"/>
    <lineage>
        <taxon>Eukaryota</taxon>
        <taxon>Metazoa</taxon>
        <taxon>Chordata</taxon>
        <taxon>Craniata</taxon>
        <taxon>Vertebrata</taxon>
        <taxon>Chondrichthyes</taxon>
        <taxon>Elasmobranchii</taxon>
        <taxon>Galeomorphii</taxon>
        <taxon>Galeoidea</taxon>
        <taxon>Orectolobiformes</taxon>
        <taxon>Hemiscylliidae</taxon>
        <taxon>Chiloscyllium</taxon>
    </lineage>
</organism>
<dbReference type="PANTHER" id="PTHR10159:SF531">
    <property type="entry name" value="DUAL SPECIFICITY PHOSPHATASE 8"/>
    <property type="match status" value="1"/>
</dbReference>
<comment type="caution">
    <text evidence="10">The sequence shown here is derived from an EMBL/GenBank/DDBJ whole genome shotgun (WGS) entry which is preliminary data.</text>
</comment>
<dbReference type="GO" id="GO:0017017">
    <property type="term" value="F:MAP kinase tyrosine/serine/threonine phosphatase activity"/>
    <property type="evidence" value="ECO:0007669"/>
    <property type="project" value="InterPro"/>
</dbReference>
<dbReference type="SUPFAM" id="SSF52821">
    <property type="entry name" value="Rhodanese/Cell cycle control phosphatase"/>
    <property type="match status" value="1"/>
</dbReference>
<dbReference type="SMART" id="SM00404">
    <property type="entry name" value="PTPc_motif"/>
    <property type="match status" value="1"/>
</dbReference>
<reference evidence="10 11" key="1">
    <citation type="journal article" date="2018" name="Nat. Ecol. Evol.">
        <title>Shark genomes provide insights into elasmobranch evolution and the origin of vertebrates.</title>
        <authorList>
            <person name="Hara Y"/>
            <person name="Yamaguchi K"/>
            <person name="Onimaru K"/>
            <person name="Kadota M"/>
            <person name="Koyanagi M"/>
            <person name="Keeley SD"/>
            <person name="Tatsumi K"/>
            <person name="Tanaka K"/>
            <person name="Motone F"/>
            <person name="Kageyama Y"/>
            <person name="Nozu R"/>
            <person name="Adachi N"/>
            <person name="Nishimura O"/>
            <person name="Nakagawa R"/>
            <person name="Tanegashima C"/>
            <person name="Kiyatake I"/>
            <person name="Matsumoto R"/>
            <person name="Murakumo K"/>
            <person name="Nishida K"/>
            <person name="Terakita A"/>
            <person name="Kuratani S"/>
            <person name="Sato K"/>
            <person name="Hyodo S Kuraku.S."/>
        </authorList>
    </citation>
    <scope>NUCLEOTIDE SEQUENCE [LARGE SCALE GENOMIC DNA]</scope>
</reference>
<feature type="domain" description="Tyrosine-protein phosphatase" evidence="7">
    <location>
        <begin position="200"/>
        <end position="342"/>
    </location>
</feature>
<dbReference type="FunFam" id="3.90.190.10:FF:000044">
    <property type="entry name" value="Dual specificity protein phosphatase 8"/>
    <property type="match status" value="1"/>
</dbReference>
<dbReference type="PROSITE" id="PS50054">
    <property type="entry name" value="TYR_PHOSPHATASE_DUAL"/>
    <property type="match status" value="1"/>
</dbReference>
<protein>
    <submittedName>
        <fullName evidence="10">Uncharacterized protein</fullName>
    </submittedName>
</protein>
<dbReference type="Gene3D" id="3.40.250.10">
    <property type="entry name" value="Rhodanese-like domain"/>
    <property type="match status" value="1"/>
</dbReference>
<feature type="region of interest" description="Disordered" evidence="6">
    <location>
        <begin position="539"/>
        <end position="558"/>
    </location>
</feature>
<dbReference type="SUPFAM" id="SSF52799">
    <property type="entry name" value="(Phosphotyrosine protein) phosphatases II"/>
    <property type="match status" value="1"/>
</dbReference>
<evidence type="ECO:0000313" key="10">
    <source>
        <dbReference type="EMBL" id="GCC31329.1"/>
    </source>
</evidence>
<evidence type="ECO:0000256" key="6">
    <source>
        <dbReference type="SAM" id="MobiDB-lite"/>
    </source>
</evidence>
<dbReference type="Pfam" id="PF00782">
    <property type="entry name" value="DSPc"/>
    <property type="match status" value="1"/>
</dbReference>
<dbReference type="GO" id="GO:0033550">
    <property type="term" value="F:MAP kinase tyrosine phosphatase activity"/>
    <property type="evidence" value="ECO:0007669"/>
    <property type="project" value="TreeGrafter"/>
</dbReference>
<dbReference type="OrthoDB" id="165342at2759"/>
<dbReference type="SMART" id="SM00450">
    <property type="entry name" value="RHOD"/>
    <property type="match status" value="1"/>
</dbReference>
<dbReference type="InterPro" id="IPR036873">
    <property type="entry name" value="Rhodanese-like_dom_sf"/>
</dbReference>
<dbReference type="InterPro" id="IPR020422">
    <property type="entry name" value="TYR_PHOSPHATASE_DUAL_dom"/>
</dbReference>
<evidence type="ECO:0000256" key="3">
    <source>
        <dbReference type="ARBA" id="ARBA00022801"/>
    </source>
</evidence>
<keyword evidence="4" id="KW-0904">Protein phosphatase</keyword>
<evidence type="ECO:0000259" key="7">
    <source>
        <dbReference type="PROSITE" id="PS50054"/>
    </source>
</evidence>
<gene>
    <name evidence="10" type="ORF">chiPu_0009786</name>
</gene>
<name>A0A401SLS1_CHIPU</name>
<dbReference type="InterPro" id="IPR001763">
    <property type="entry name" value="Rhodanese-like_dom"/>
</dbReference>
<evidence type="ECO:0000256" key="5">
    <source>
        <dbReference type="ARBA" id="ARBA00023242"/>
    </source>
</evidence>
<dbReference type="Proteomes" id="UP000287033">
    <property type="component" value="Unassembled WGS sequence"/>
</dbReference>
<dbReference type="GO" id="GO:0008330">
    <property type="term" value="F:protein tyrosine/threonine phosphatase activity"/>
    <property type="evidence" value="ECO:0007669"/>
    <property type="project" value="TreeGrafter"/>
</dbReference>
<evidence type="ECO:0000256" key="2">
    <source>
        <dbReference type="ARBA" id="ARBA00008601"/>
    </source>
</evidence>
<dbReference type="CDD" id="cd14568">
    <property type="entry name" value="DSP_MKP_classIII"/>
    <property type="match status" value="1"/>
</dbReference>
<proteinExistence type="inferred from homology"/>
<dbReference type="OMA" id="NDSYCES"/>
<dbReference type="InterPro" id="IPR000387">
    <property type="entry name" value="Tyr_Pase_dom"/>
</dbReference>
<dbReference type="SMART" id="SM00195">
    <property type="entry name" value="DSPc"/>
    <property type="match status" value="1"/>
</dbReference>
<dbReference type="InterPro" id="IPR008343">
    <property type="entry name" value="MKP"/>
</dbReference>
<dbReference type="InterPro" id="IPR029021">
    <property type="entry name" value="Prot-tyrosine_phosphatase-like"/>
</dbReference>
<dbReference type="AlphaFoldDB" id="A0A401SLS1"/>
<dbReference type="InterPro" id="IPR000340">
    <property type="entry name" value="Dual-sp_phosphatase_cat-dom"/>
</dbReference>
<dbReference type="PRINTS" id="PR01764">
    <property type="entry name" value="MAPKPHPHTASE"/>
</dbReference>
<dbReference type="PANTHER" id="PTHR10159">
    <property type="entry name" value="DUAL SPECIFICITY PROTEIN PHOSPHATASE"/>
    <property type="match status" value="1"/>
</dbReference>
<evidence type="ECO:0000313" key="11">
    <source>
        <dbReference type="Proteomes" id="UP000287033"/>
    </source>
</evidence>
<evidence type="ECO:0000259" key="8">
    <source>
        <dbReference type="PROSITE" id="PS50056"/>
    </source>
</evidence>
<evidence type="ECO:0000259" key="9">
    <source>
        <dbReference type="PROSITE" id="PS50206"/>
    </source>
</evidence>
<dbReference type="GO" id="GO:0043409">
    <property type="term" value="P:negative regulation of MAPK cascade"/>
    <property type="evidence" value="ECO:0007669"/>
    <property type="project" value="TreeGrafter"/>
</dbReference>
<dbReference type="GO" id="GO:0005634">
    <property type="term" value="C:nucleus"/>
    <property type="evidence" value="ECO:0007669"/>
    <property type="project" value="UniProtKB-SubCell"/>
</dbReference>
<dbReference type="CDD" id="cd01446">
    <property type="entry name" value="DSP_MapKP"/>
    <property type="match status" value="1"/>
</dbReference>
<dbReference type="Gene3D" id="3.90.190.10">
    <property type="entry name" value="Protein tyrosine phosphatase superfamily"/>
    <property type="match status" value="1"/>
</dbReference>
<evidence type="ECO:0000256" key="1">
    <source>
        <dbReference type="ARBA" id="ARBA00004123"/>
    </source>
</evidence>
<dbReference type="PROSITE" id="PS50206">
    <property type="entry name" value="RHODANESE_3"/>
    <property type="match status" value="1"/>
</dbReference>
<dbReference type="InterPro" id="IPR016130">
    <property type="entry name" value="Tyr_Pase_AS"/>
</dbReference>
<dbReference type="PROSITE" id="PS50056">
    <property type="entry name" value="TYR_PHOSPHATASE_2"/>
    <property type="match status" value="1"/>
</dbReference>
<feature type="domain" description="Tyrosine specific protein phosphatases" evidence="8">
    <location>
        <begin position="269"/>
        <end position="323"/>
    </location>
</feature>
<dbReference type="GO" id="GO:0005737">
    <property type="term" value="C:cytoplasm"/>
    <property type="evidence" value="ECO:0007669"/>
    <property type="project" value="TreeGrafter"/>
</dbReference>
<dbReference type="STRING" id="137246.A0A401SLS1"/>
<keyword evidence="3" id="KW-0378">Hydrolase</keyword>
<dbReference type="PROSITE" id="PS00383">
    <property type="entry name" value="TYR_PHOSPHATASE_1"/>
    <property type="match status" value="1"/>
</dbReference>
<feature type="domain" description="Rhodanese" evidence="9">
    <location>
        <begin position="68"/>
        <end position="178"/>
    </location>
</feature>
<dbReference type="EMBL" id="BEZZ01000355">
    <property type="protein sequence ID" value="GCC31329.1"/>
    <property type="molecule type" value="Genomic_DNA"/>
</dbReference>
<dbReference type="Pfam" id="PF00581">
    <property type="entry name" value="Rhodanese"/>
    <property type="match status" value="1"/>
</dbReference>
<evidence type="ECO:0000256" key="4">
    <source>
        <dbReference type="ARBA" id="ARBA00022912"/>
    </source>
</evidence>
<dbReference type="InterPro" id="IPR003595">
    <property type="entry name" value="Tyr_Pase_cat"/>
</dbReference>
<comment type="subcellular location">
    <subcellularLocation>
        <location evidence="1">Nucleus</location>
    </subcellularLocation>
</comment>
<sequence>MIAISLLNSTRKKREIASEIVMIVSSCRRQQELQREKGYFRFFLNQMAGDKKPVKGIRANQLAAMLEGQKEMLVIDCRPNADYHILHVLNAVNICASKITPERELLTELLQPSPTMMTKDLEAKELVLYDQETKDAKCPPASDIITILLRKLEKQFNNVYFLKGGFLEFSSCFPSLCEGKSTNSLPSSFSQPCLSMCDMGPTQILPYFYLGSQNDVLNKELMTQNGITHILNVSSNCPKPTFIPDSHFLRIPVNDSYCESLLPWLNKSVEFIDTVRSMKSRVLVHCLAGISRSAAIAIAYVMRTMDFSLDDAYRFVKDRRPSISPNFNFLGQLVEYEKTILQIQASAHTAQSLLHPQNSPTQEEANQLDTCEDPDEDAAILAPHFPTSHIPAQCMDRLGKGKGCGNDAGSNPRDFGKVAPEMTAFQQGFSELRLSPEQISHTSCLKRSFSLDVKSVYSSAPHVGCYQAAQPAETGPVPKLLGFQSKLVTSTFNPFTLLFGNARKGRGKDSNVPHGATQVSKAQQKCSCLENPSPVIGADQGPMRSPCVTRQKDGGQNEPTARVTLSLPVARQPSSPLLDYSSCLITVHGKRTQLSLFEHPYSGPTDCKAITPDHITRNVGLYADNVVKS</sequence>